<name>A0A7U2ENW0_PHANO</name>
<evidence type="ECO:0000313" key="9">
    <source>
        <dbReference type="EMBL" id="QRC90311.1"/>
    </source>
</evidence>
<protein>
    <recommendedName>
        <fullName evidence="8">RING-type domain-containing protein</fullName>
    </recommendedName>
</protein>
<dbReference type="EMBL" id="CP069023">
    <property type="protein sequence ID" value="QRC90311.1"/>
    <property type="molecule type" value="Genomic_DNA"/>
</dbReference>
<dbReference type="AlphaFoldDB" id="A0A7U2ENW0"/>
<feature type="region of interest" description="Disordered" evidence="7">
    <location>
        <begin position="361"/>
        <end position="449"/>
    </location>
</feature>
<dbReference type="Gene3D" id="3.30.40.10">
    <property type="entry name" value="Zinc/RING finger domain, C3HC4 (zinc finger)"/>
    <property type="match status" value="1"/>
</dbReference>
<evidence type="ECO:0000259" key="8">
    <source>
        <dbReference type="PROSITE" id="PS50089"/>
    </source>
</evidence>
<proteinExistence type="predicted"/>
<dbReference type="GO" id="GO:0016567">
    <property type="term" value="P:protein ubiquitination"/>
    <property type="evidence" value="ECO:0007669"/>
    <property type="project" value="UniProtKB-UniPathway"/>
</dbReference>
<evidence type="ECO:0000256" key="3">
    <source>
        <dbReference type="ARBA" id="ARBA00022771"/>
    </source>
</evidence>
<dbReference type="GO" id="GO:0051603">
    <property type="term" value="P:proteolysis involved in protein catabolic process"/>
    <property type="evidence" value="ECO:0007669"/>
    <property type="project" value="UniProtKB-ARBA"/>
</dbReference>
<dbReference type="VEuPathDB" id="FungiDB:JI435_097130"/>
<dbReference type="InterPro" id="IPR001841">
    <property type="entry name" value="Znf_RING"/>
</dbReference>
<dbReference type="OrthoDB" id="3677589at2759"/>
<dbReference type="CDD" id="cd16448">
    <property type="entry name" value="RING-H2"/>
    <property type="match status" value="1"/>
</dbReference>
<feature type="region of interest" description="Disordered" evidence="7">
    <location>
        <begin position="1"/>
        <end position="54"/>
    </location>
</feature>
<comment type="pathway">
    <text evidence="1">Protein modification; protein ubiquitination.</text>
</comment>
<evidence type="ECO:0000256" key="6">
    <source>
        <dbReference type="PROSITE-ProRule" id="PRU00175"/>
    </source>
</evidence>
<evidence type="ECO:0000256" key="1">
    <source>
        <dbReference type="ARBA" id="ARBA00004906"/>
    </source>
</evidence>
<evidence type="ECO:0000256" key="2">
    <source>
        <dbReference type="ARBA" id="ARBA00022723"/>
    </source>
</evidence>
<dbReference type="GO" id="GO:0008270">
    <property type="term" value="F:zinc ion binding"/>
    <property type="evidence" value="ECO:0007669"/>
    <property type="project" value="UniProtKB-KW"/>
</dbReference>
<evidence type="ECO:0000256" key="7">
    <source>
        <dbReference type="SAM" id="MobiDB-lite"/>
    </source>
</evidence>
<dbReference type="PROSITE" id="PS50089">
    <property type="entry name" value="ZF_RING_2"/>
    <property type="match status" value="1"/>
</dbReference>
<feature type="compositionally biased region" description="Low complexity" evidence="7">
    <location>
        <begin position="1"/>
        <end position="23"/>
    </location>
</feature>
<evidence type="ECO:0000313" key="10">
    <source>
        <dbReference type="Proteomes" id="UP000663193"/>
    </source>
</evidence>
<dbReference type="UniPathway" id="UPA00143"/>
<feature type="compositionally biased region" description="Polar residues" evidence="7">
    <location>
        <begin position="286"/>
        <end position="295"/>
    </location>
</feature>
<keyword evidence="2" id="KW-0479">Metal-binding</keyword>
<sequence>MDSNGSFGSLSNGSFSNSSFSSSTPVHQPHVQESPEQGLREQTQPRYNPPQIDDYINNLIDHNVAEEDWRDERCAICQHEFGTEDGPSTSATNPDSGVSPAFRMAPCKHLFHVTCILNYLQTTEPNRNRCPLCRAEMCQTGIPRPETVARMQSMYESIDGRPWWNEANYAAIIAYVDEQFALQGPGDAAHFVPIPRMALDWWVARGDAQVSWEQRNSHGRWIEMMAAMRLHDLIRYAHVQHTWPGINFMWLCHGIHREYTRLYGQPQPQPQPLGGRTSPDRRSEDQISIGSTASTVRDDEVQELGLEAATQAAETRATRSHRNQDRRDNRVSSRPLPPRPADDGPRIGIHQMFAYLRAEEARNSQNNDELVPADRSTTDEQAVVEDADDVFRIERPLLPENQVFDEEYADTDSPGHSDDDGSDDDAPATIPSSDNAPSLTQTTESENDK</sequence>
<dbReference type="Pfam" id="PF12678">
    <property type="entry name" value="zf-rbx1"/>
    <property type="match status" value="1"/>
</dbReference>
<gene>
    <name evidence="9" type="ORF">JI435_097130</name>
</gene>
<feature type="domain" description="RING-type" evidence="8">
    <location>
        <begin position="74"/>
        <end position="134"/>
    </location>
</feature>
<organism evidence="9 10">
    <name type="scientific">Phaeosphaeria nodorum (strain SN15 / ATCC MYA-4574 / FGSC 10173)</name>
    <name type="common">Glume blotch fungus</name>
    <name type="synonym">Parastagonospora nodorum</name>
    <dbReference type="NCBI Taxonomy" id="321614"/>
    <lineage>
        <taxon>Eukaryota</taxon>
        <taxon>Fungi</taxon>
        <taxon>Dikarya</taxon>
        <taxon>Ascomycota</taxon>
        <taxon>Pezizomycotina</taxon>
        <taxon>Dothideomycetes</taxon>
        <taxon>Pleosporomycetidae</taxon>
        <taxon>Pleosporales</taxon>
        <taxon>Pleosporineae</taxon>
        <taxon>Phaeosphaeriaceae</taxon>
        <taxon>Parastagonospora</taxon>
    </lineage>
</organism>
<keyword evidence="3 6" id="KW-0863">Zinc-finger</keyword>
<feature type="region of interest" description="Disordered" evidence="7">
    <location>
        <begin position="263"/>
        <end position="347"/>
    </location>
</feature>
<evidence type="ECO:0000256" key="5">
    <source>
        <dbReference type="ARBA" id="ARBA00022833"/>
    </source>
</evidence>
<evidence type="ECO:0000256" key="4">
    <source>
        <dbReference type="ARBA" id="ARBA00022786"/>
    </source>
</evidence>
<reference evidence="10" key="1">
    <citation type="journal article" date="2021" name="BMC Genomics">
        <title>Chromosome-level genome assembly and manually-curated proteome of model necrotroph Parastagonospora nodorum Sn15 reveals a genome-wide trove of candidate effector homologs, and redundancy of virulence-related functions within an accessory chromosome.</title>
        <authorList>
            <person name="Bertazzoni S."/>
            <person name="Jones D.A.B."/>
            <person name="Phan H.T."/>
            <person name="Tan K.-C."/>
            <person name="Hane J.K."/>
        </authorList>
    </citation>
    <scope>NUCLEOTIDE SEQUENCE [LARGE SCALE GENOMIC DNA]</scope>
    <source>
        <strain evidence="10">SN15 / ATCC MYA-4574 / FGSC 10173)</strain>
    </source>
</reference>
<feature type="compositionally biased region" description="Basic and acidic residues" evidence="7">
    <location>
        <begin position="322"/>
        <end position="331"/>
    </location>
</feature>
<dbReference type="InterPro" id="IPR013083">
    <property type="entry name" value="Znf_RING/FYVE/PHD"/>
</dbReference>
<feature type="compositionally biased region" description="Polar residues" evidence="7">
    <location>
        <begin position="430"/>
        <end position="449"/>
    </location>
</feature>
<dbReference type="InterPro" id="IPR024766">
    <property type="entry name" value="Znf_RING_H2"/>
</dbReference>
<keyword evidence="4" id="KW-0833">Ubl conjugation pathway</keyword>
<dbReference type="Proteomes" id="UP000663193">
    <property type="component" value="Chromosome 1"/>
</dbReference>
<dbReference type="SMART" id="SM00184">
    <property type="entry name" value="RING"/>
    <property type="match status" value="1"/>
</dbReference>
<keyword evidence="5" id="KW-0862">Zinc</keyword>
<accession>A0A7U2ENW0</accession>
<dbReference type="SUPFAM" id="SSF57850">
    <property type="entry name" value="RING/U-box"/>
    <property type="match status" value="1"/>
</dbReference>
<keyword evidence="10" id="KW-1185">Reference proteome</keyword>
<dbReference type="PANTHER" id="PTHR15710">
    <property type="entry name" value="E3 UBIQUITIN-PROTEIN LIGASE PRAJA"/>
    <property type="match status" value="1"/>
</dbReference>